<dbReference type="HOGENOM" id="CLU_1223545_0_0_4"/>
<dbReference type="Proteomes" id="UP000064007">
    <property type="component" value="Chromosome 1"/>
</dbReference>
<evidence type="ECO:0000313" key="2">
    <source>
        <dbReference type="EMBL" id="CEZ18922.1"/>
    </source>
</evidence>
<keyword evidence="1" id="KW-0472">Membrane</keyword>
<dbReference type="STRING" id="1581557.BN1208_0025"/>
<organism evidence="2 3">
    <name type="scientific">Candidatus Methylopumilus planktonicus</name>
    <dbReference type="NCBI Taxonomy" id="1581557"/>
    <lineage>
        <taxon>Bacteria</taxon>
        <taxon>Pseudomonadati</taxon>
        <taxon>Pseudomonadota</taxon>
        <taxon>Betaproteobacteria</taxon>
        <taxon>Nitrosomonadales</taxon>
        <taxon>Methylophilaceae</taxon>
        <taxon>Candidatus Methylopumilus</taxon>
    </lineage>
</organism>
<dbReference type="KEGG" id="mbat:BN1208_0025"/>
<dbReference type="EMBL" id="LN827929">
    <property type="protein sequence ID" value="CEZ18922.1"/>
    <property type="molecule type" value="Genomic_DNA"/>
</dbReference>
<evidence type="ECO:0000313" key="3">
    <source>
        <dbReference type="Proteomes" id="UP000064007"/>
    </source>
</evidence>
<evidence type="ECO:0000256" key="1">
    <source>
        <dbReference type="SAM" id="Phobius"/>
    </source>
</evidence>
<accession>A0A0D6EUH8</accession>
<gene>
    <name evidence="2" type="ORF">BN1208_0025</name>
</gene>
<keyword evidence="1" id="KW-1133">Transmembrane helix</keyword>
<sequence>MDQLKNKTLFRQKLISSTITIIFLIVVMGIASLFALWKMEREYNQSLLKVNVLKNISEQLSLAQLNLKSVDQEWKNLIIRARDKETKIKYKRLFEIKVLAFQENIESIESDNKIPLLALKDIDNLKKDSLIIINRYRDLLRAYESLSLTEGVLLDKKTIGLTKNIENKLFIMNHEIIEIYVALQVKVKNDFEIRYYELRQFLILVILFALFLSFINLFKALRVSSE</sequence>
<keyword evidence="1" id="KW-0812">Transmembrane</keyword>
<protein>
    <submittedName>
        <fullName evidence="2">Uncharacterized protein</fullName>
    </submittedName>
</protein>
<feature type="transmembrane region" description="Helical" evidence="1">
    <location>
        <begin position="201"/>
        <end position="221"/>
    </location>
</feature>
<reference evidence="3" key="1">
    <citation type="submission" date="2014-12" db="EMBL/GenBank/DDBJ databases">
        <authorList>
            <person name="Salcher M.M."/>
        </authorList>
    </citation>
    <scope>NUCLEOTIDE SEQUENCE [LARGE SCALE GENOMIC DNA]</scope>
    <source>
        <strain evidence="3">MMS-10A-171</strain>
    </source>
</reference>
<dbReference type="AlphaFoldDB" id="A0A0D6EUH8"/>
<proteinExistence type="predicted"/>
<name>A0A0D6EUH8_9PROT</name>
<dbReference type="RefSeq" id="WP_046486593.1">
    <property type="nucleotide sequence ID" value="NZ_LN827929.1"/>
</dbReference>
<keyword evidence="3" id="KW-1185">Reference proteome</keyword>
<feature type="transmembrane region" description="Helical" evidence="1">
    <location>
        <begin position="14"/>
        <end position="37"/>
    </location>
</feature>